<protein>
    <submittedName>
        <fullName evidence="4">Peptidoglycan binding domain-containing protein</fullName>
    </submittedName>
</protein>
<dbReference type="GO" id="GO:0015562">
    <property type="term" value="F:efflux transmembrane transporter activity"/>
    <property type="evidence" value="ECO:0007669"/>
    <property type="project" value="TreeGrafter"/>
</dbReference>
<dbReference type="Pfam" id="PF01471">
    <property type="entry name" value="PG_binding_1"/>
    <property type="match status" value="1"/>
</dbReference>
<name>A0A1H3TC81_9ACTN</name>
<keyword evidence="2" id="KW-0472">Membrane</keyword>
<feature type="region of interest" description="Disordered" evidence="1">
    <location>
        <begin position="376"/>
        <end position="407"/>
    </location>
</feature>
<evidence type="ECO:0000259" key="3">
    <source>
        <dbReference type="Pfam" id="PF01471"/>
    </source>
</evidence>
<accession>A0A1H3TC81</accession>
<feature type="domain" description="Peptidoglycan binding-like" evidence="3">
    <location>
        <begin position="199"/>
        <end position="239"/>
    </location>
</feature>
<evidence type="ECO:0000313" key="5">
    <source>
        <dbReference type="Proteomes" id="UP000242415"/>
    </source>
</evidence>
<feature type="region of interest" description="Disordered" evidence="1">
    <location>
        <begin position="1"/>
        <end position="36"/>
    </location>
</feature>
<dbReference type="PANTHER" id="PTHR30469">
    <property type="entry name" value="MULTIDRUG RESISTANCE PROTEIN MDTA"/>
    <property type="match status" value="1"/>
</dbReference>
<sequence>MFRPPMLRIRRVPRQPSDASSPAAPTGDDSPGLRGRILGTARAARATLKVPDGWRGPRRTADGEPPPRSTSVARRRLGVAVFAALAVTVAALVASARLRSPAELAAETAPPPASARTAPVEKRVLTDTVVTRGRVGAEQTVDVVPRTAGGQPPVITGVTVKPGDRVDAGRVLMEISGRPVFALPGGVAAYRDLRPGAVGRDVAQLQTALTTLGFGTDDRAGSYGAGTKRAVAAFYRAKGYAPRPASDEDEVLLTRARGAVTAAERALRDARIARESASSPGGARVAAAQRAADDAAADLELARREQEQVVRRTGPMVPAAELVFLRGFPGRVDAVTAVVGAEASRPVLTVSAGRLVVRADLTPQQHGLVRKGQTARVSAESGASAEATVRDVAEGTRPSVDGRDPAGAESAAGAYEMVAVPRRALDAALAGREVGLTVIAASTREPVLAVPIAAVAAEPDGRTSVTVVADGERRRVDVVPGLVGDGYVQVTPVAGAELGPPDQVVVGT</sequence>
<feature type="region of interest" description="Disordered" evidence="1">
    <location>
        <begin position="49"/>
        <end position="71"/>
    </location>
</feature>
<keyword evidence="2" id="KW-0812">Transmembrane</keyword>
<dbReference type="SUPFAM" id="SSF47090">
    <property type="entry name" value="PGBD-like"/>
    <property type="match status" value="1"/>
</dbReference>
<proteinExistence type="predicted"/>
<dbReference type="STRING" id="405436.SAMN05444365_1243"/>
<reference evidence="5" key="1">
    <citation type="submission" date="2016-10" db="EMBL/GenBank/DDBJ databases">
        <authorList>
            <person name="Varghese N."/>
            <person name="Submissions S."/>
        </authorList>
    </citation>
    <scope>NUCLEOTIDE SEQUENCE [LARGE SCALE GENOMIC DNA]</scope>
    <source>
        <strain evidence="5">DSM 45245</strain>
    </source>
</reference>
<dbReference type="GO" id="GO:1990281">
    <property type="term" value="C:efflux pump complex"/>
    <property type="evidence" value="ECO:0007669"/>
    <property type="project" value="TreeGrafter"/>
</dbReference>
<dbReference type="Proteomes" id="UP000242415">
    <property type="component" value="Unassembled WGS sequence"/>
</dbReference>
<dbReference type="Gene3D" id="2.40.420.20">
    <property type="match status" value="1"/>
</dbReference>
<gene>
    <name evidence="4" type="ORF">SAMN05444365_1243</name>
</gene>
<feature type="compositionally biased region" description="Basic and acidic residues" evidence="1">
    <location>
        <begin position="388"/>
        <end position="406"/>
    </location>
</feature>
<dbReference type="InterPro" id="IPR036366">
    <property type="entry name" value="PGBDSf"/>
</dbReference>
<dbReference type="EMBL" id="FNPH01000024">
    <property type="protein sequence ID" value="SDZ47451.1"/>
    <property type="molecule type" value="Genomic_DNA"/>
</dbReference>
<dbReference type="InterPro" id="IPR036365">
    <property type="entry name" value="PGBD-like_sf"/>
</dbReference>
<evidence type="ECO:0000313" key="4">
    <source>
        <dbReference type="EMBL" id="SDZ47451.1"/>
    </source>
</evidence>
<feature type="transmembrane region" description="Helical" evidence="2">
    <location>
        <begin position="77"/>
        <end position="96"/>
    </location>
</feature>
<evidence type="ECO:0000256" key="1">
    <source>
        <dbReference type="SAM" id="MobiDB-lite"/>
    </source>
</evidence>
<evidence type="ECO:0000256" key="2">
    <source>
        <dbReference type="SAM" id="Phobius"/>
    </source>
</evidence>
<dbReference type="AlphaFoldDB" id="A0A1H3TC81"/>
<keyword evidence="5" id="KW-1185">Reference proteome</keyword>
<keyword evidence="2" id="KW-1133">Transmembrane helix</keyword>
<dbReference type="Gene3D" id="1.10.101.10">
    <property type="entry name" value="PGBD-like superfamily/PGBD"/>
    <property type="match status" value="1"/>
</dbReference>
<dbReference type="InterPro" id="IPR002477">
    <property type="entry name" value="Peptidoglycan-bd-like"/>
</dbReference>
<organism evidence="4 5">
    <name type="scientific">Micromonospora pattaloongensis</name>
    <dbReference type="NCBI Taxonomy" id="405436"/>
    <lineage>
        <taxon>Bacteria</taxon>
        <taxon>Bacillati</taxon>
        <taxon>Actinomycetota</taxon>
        <taxon>Actinomycetes</taxon>
        <taxon>Micromonosporales</taxon>
        <taxon>Micromonosporaceae</taxon>
        <taxon>Micromonospora</taxon>
    </lineage>
</organism>